<evidence type="ECO:0000256" key="3">
    <source>
        <dbReference type="RuleBase" id="RU004440"/>
    </source>
</evidence>
<name>A0AA97LLA0_EUBMA</name>
<evidence type="ECO:0000256" key="4">
    <source>
        <dbReference type="SAM" id="SignalP"/>
    </source>
</evidence>
<dbReference type="PRINTS" id="PR00135">
    <property type="entry name" value="LYZLACT"/>
</dbReference>
<dbReference type="InterPro" id="IPR019799">
    <property type="entry name" value="Glyco_hydro_22_CS"/>
</dbReference>
<keyword evidence="2" id="KW-1015">Disulfide bond</keyword>
<dbReference type="FunFam" id="1.10.530.10:FF:000001">
    <property type="entry name" value="Lysozyme C"/>
    <property type="match status" value="1"/>
</dbReference>
<comment type="similarity">
    <text evidence="1 3">Belongs to the glycosyl hydrolase 22 family.</text>
</comment>
<dbReference type="InterPro" id="IPR023346">
    <property type="entry name" value="Lysozyme-like_dom_sf"/>
</dbReference>
<dbReference type="GeneID" id="129346515"/>
<dbReference type="Pfam" id="PF00062">
    <property type="entry name" value="Lys"/>
    <property type="match status" value="1"/>
</dbReference>
<dbReference type="Gene3D" id="1.10.530.10">
    <property type="match status" value="1"/>
</dbReference>
<dbReference type="PANTHER" id="PTHR11407:SF69">
    <property type="entry name" value="LYSOZYME C, MILK ISOZYME"/>
    <property type="match status" value="1"/>
</dbReference>
<dbReference type="InterPro" id="IPR000974">
    <property type="entry name" value="Glyco_hydro_22_lys"/>
</dbReference>
<dbReference type="SMART" id="SM00263">
    <property type="entry name" value="LYZ1"/>
    <property type="match status" value="1"/>
</dbReference>
<evidence type="ECO:0000256" key="2">
    <source>
        <dbReference type="ARBA" id="ARBA00023157"/>
    </source>
</evidence>
<dbReference type="InterPro" id="IPR001916">
    <property type="entry name" value="Glyco_hydro_22"/>
</dbReference>
<feature type="domain" description="Glycosyl hydrolases family 22 (GH22)" evidence="5">
    <location>
        <begin position="96"/>
        <end position="114"/>
    </location>
</feature>
<evidence type="ECO:0000259" key="5">
    <source>
        <dbReference type="PROSITE" id="PS00128"/>
    </source>
</evidence>
<dbReference type="PRINTS" id="PR00137">
    <property type="entry name" value="LYSOZYME"/>
</dbReference>
<feature type="chain" id="PRO_5041703534" evidence="4">
    <location>
        <begin position="22"/>
        <end position="147"/>
    </location>
</feature>
<dbReference type="AlphaFoldDB" id="A0AA97LLA0"/>
<dbReference type="CDD" id="cd16897">
    <property type="entry name" value="LYZ_C"/>
    <property type="match status" value="1"/>
</dbReference>
<feature type="signal peptide" evidence="4">
    <location>
        <begin position="1"/>
        <end position="21"/>
    </location>
</feature>
<dbReference type="SUPFAM" id="SSF53955">
    <property type="entry name" value="Lysozyme-like"/>
    <property type="match status" value="1"/>
</dbReference>
<evidence type="ECO:0000313" key="6">
    <source>
        <dbReference type="Proteomes" id="UP001190640"/>
    </source>
</evidence>
<reference evidence="7" key="1">
    <citation type="submission" date="2025-08" db="UniProtKB">
        <authorList>
            <consortium name="RefSeq"/>
        </authorList>
    </citation>
    <scope>IDENTIFICATION</scope>
    <source>
        <tissue evidence="7">Blood</tissue>
    </source>
</reference>
<sequence>MKAIFCQPLLLLVYFVFAIHAKIYERCELAKQLDNHGMDGYQGYSLANWVCMAFFESGFDTEAVSQNKDGTSDFGIFQINSGWWCAVEDSVSENLCRIDCKDLLNADIENNILCAKRIVRDPQGMAAWNEWKTHCEGKNLSEWVKGC</sequence>
<protein>
    <submittedName>
        <fullName evidence="7">Lysozyme C, milk isozyme-like</fullName>
    </submittedName>
</protein>
<proteinExistence type="inferred from homology"/>
<keyword evidence="4" id="KW-0732">Signal</keyword>
<dbReference type="PROSITE" id="PS51348">
    <property type="entry name" value="GLYCOSYL_HYDROL_F22_2"/>
    <property type="match status" value="1"/>
</dbReference>
<accession>A0AA97LLA0</accession>
<gene>
    <name evidence="7" type="primary">LOC129346515</name>
</gene>
<evidence type="ECO:0000313" key="7">
    <source>
        <dbReference type="RefSeq" id="XP_054859834.1"/>
    </source>
</evidence>
<keyword evidence="6" id="KW-1185">Reference proteome</keyword>
<evidence type="ECO:0000256" key="1">
    <source>
        <dbReference type="ARBA" id="ARBA00010859"/>
    </source>
</evidence>
<dbReference type="KEGG" id="emc:129346515"/>
<dbReference type="Proteomes" id="UP001190640">
    <property type="component" value="Chromosome 19"/>
</dbReference>
<dbReference type="GO" id="GO:0003796">
    <property type="term" value="F:lysozyme activity"/>
    <property type="evidence" value="ECO:0007669"/>
    <property type="project" value="InterPro"/>
</dbReference>
<organism evidence="6 7">
    <name type="scientific">Eublepharis macularius</name>
    <name type="common">Leopard gecko</name>
    <name type="synonym">Cyrtodactylus macularius</name>
    <dbReference type="NCBI Taxonomy" id="481883"/>
    <lineage>
        <taxon>Eukaryota</taxon>
        <taxon>Metazoa</taxon>
        <taxon>Chordata</taxon>
        <taxon>Craniata</taxon>
        <taxon>Vertebrata</taxon>
        <taxon>Euteleostomi</taxon>
        <taxon>Lepidosauria</taxon>
        <taxon>Squamata</taxon>
        <taxon>Bifurcata</taxon>
        <taxon>Gekkota</taxon>
        <taxon>Eublepharidae</taxon>
        <taxon>Eublepharinae</taxon>
        <taxon>Eublepharis</taxon>
    </lineage>
</organism>
<dbReference type="PANTHER" id="PTHR11407">
    <property type="entry name" value="LYSOZYME C"/>
    <property type="match status" value="1"/>
</dbReference>
<dbReference type="PROSITE" id="PS00128">
    <property type="entry name" value="GLYCOSYL_HYDROL_F22_1"/>
    <property type="match status" value="1"/>
</dbReference>
<dbReference type="RefSeq" id="XP_054859834.1">
    <property type="nucleotide sequence ID" value="XM_055003859.1"/>
</dbReference>